<evidence type="ECO:0000313" key="1">
    <source>
        <dbReference type="EMBL" id="TFH94079.1"/>
    </source>
</evidence>
<reference evidence="1 2" key="1">
    <citation type="submission" date="2019-03" db="EMBL/GenBank/DDBJ databases">
        <title>Porphyromonas levii Isolated from the Uterus of Dairy Cows.</title>
        <authorList>
            <person name="Francis A.M."/>
        </authorList>
    </citation>
    <scope>NUCLEOTIDE SEQUENCE [LARGE SCALE GENOMIC DNA]</scope>
    <source>
        <strain evidence="1 2">AF5678</strain>
    </source>
</reference>
<dbReference type="EMBL" id="SPNC01000196">
    <property type="protein sequence ID" value="TFH94079.1"/>
    <property type="molecule type" value="Genomic_DNA"/>
</dbReference>
<gene>
    <name evidence="1" type="ORF">E4P47_09035</name>
</gene>
<dbReference type="STRING" id="1122973.GCA_000379925_00756"/>
<dbReference type="InterPro" id="IPR045724">
    <property type="entry name" value="DUF6078"/>
</dbReference>
<dbReference type="RefSeq" id="WP_134849893.1">
    <property type="nucleotide sequence ID" value="NZ_CP197400.1"/>
</dbReference>
<evidence type="ECO:0000313" key="2">
    <source>
        <dbReference type="Proteomes" id="UP000297225"/>
    </source>
</evidence>
<proteinExistence type="predicted"/>
<dbReference type="Proteomes" id="UP000297225">
    <property type="component" value="Unassembled WGS sequence"/>
</dbReference>
<organism evidence="1 2">
    <name type="scientific">Porphyromonas levii</name>
    <dbReference type="NCBI Taxonomy" id="28114"/>
    <lineage>
        <taxon>Bacteria</taxon>
        <taxon>Pseudomonadati</taxon>
        <taxon>Bacteroidota</taxon>
        <taxon>Bacteroidia</taxon>
        <taxon>Bacteroidales</taxon>
        <taxon>Porphyromonadaceae</taxon>
        <taxon>Porphyromonas</taxon>
    </lineage>
</organism>
<name>A0A4Y8WLZ7_9PORP</name>
<comment type="caution">
    <text evidence="1">The sequence shown here is derived from an EMBL/GenBank/DDBJ whole genome shotgun (WGS) entry which is preliminary data.</text>
</comment>
<sequence>MSSDFRPDLMTKNIVYCLLEQCPQANSCLRHLAYRHSSPFSIHSFVDPRRAVRDTCPHYLSNRVQRQARGFKRAIGLLPYRSVAAFRGRISYELNCGRSHFYRYASGEYPLTEAKQTTVRTVFREFGVEQEELFDAYEEAYELPY</sequence>
<dbReference type="AlphaFoldDB" id="A0A4Y8WLZ7"/>
<dbReference type="OrthoDB" id="1070184at2"/>
<keyword evidence="2" id="KW-1185">Reference proteome</keyword>
<dbReference type="Pfam" id="PF19555">
    <property type="entry name" value="DUF6078"/>
    <property type="match status" value="1"/>
</dbReference>
<accession>A0A4Y8WLZ7</accession>
<protein>
    <submittedName>
        <fullName evidence="1">Uncharacterized protein</fullName>
    </submittedName>
</protein>